<reference evidence="4 5" key="1">
    <citation type="submission" date="2017-08" db="EMBL/GenBank/DDBJ databases">
        <title>Infants hospitalized years apart are colonized by the same room-sourced microbial strains.</title>
        <authorList>
            <person name="Brooks B."/>
            <person name="Olm M.R."/>
            <person name="Firek B.A."/>
            <person name="Baker R."/>
            <person name="Thomas B.C."/>
            <person name="Morowitz M.J."/>
            <person name="Banfield J.F."/>
        </authorList>
    </citation>
    <scope>NUCLEOTIDE SEQUENCE [LARGE SCALE GENOMIC DNA]</scope>
    <source>
        <strain evidence="4">S2_003_000_R1_3</strain>
    </source>
</reference>
<evidence type="ECO:0000256" key="1">
    <source>
        <dbReference type="ARBA" id="ARBA00022801"/>
    </source>
</evidence>
<evidence type="ECO:0000313" key="5">
    <source>
        <dbReference type="Proteomes" id="UP000249432"/>
    </source>
</evidence>
<dbReference type="Gene3D" id="3.40.50.1820">
    <property type="entry name" value="alpha/beta hydrolase"/>
    <property type="match status" value="1"/>
</dbReference>
<dbReference type="PANTHER" id="PTHR48081">
    <property type="entry name" value="AB HYDROLASE SUPERFAMILY PROTEIN C4A8.06C"/>
    <property type="match status" value="1"/>
</dbReference>
<dbReference type="SUPFAM" id="SSF53474">
    <property type="entry name" value="alpha/beta-Hydrolases"/>
    <property type="match status" value="1"/>
</dbReference>
<keyword evidence="2" id="KW-1133">Transmembrane helix</keyword>
<name>A0A2W5UD68_9CORY</name>
<dbReference type="EMBL" id="QFRA01000001">
    <property type="protein sequence ID" value="PZR06838.1"/>
    <property type="molecule type" value="Genomic_DNA"/>
</dbReference>
<comment type="caution">
    <text evidence="4">The sequence shown here is derived from an EMBL/GenBank/DDBJ whole genome shotgun (WGS) entry which is preliminary data.</text>
</comment>
<dbReference type="InterPro" id="IPR049492">
    <property type="entry name" value="BD-FAE-like_dom"/>
</dbReference>
<dbReference type="InterPro" id="IPR029058">
    <property type="entry name" value="AB_hydrolase_fold"/>
</dbReference>
<sequence length="314" mass="35080">MVKKVVWGILYVFIVVVVAAVTAYYFCTRIDVLSRTFKNNPDSYSVVKDLKYGYGVQNNFDLYLPKDKNSSQFPLVVWIHGGGFVSGDKKDAASAKDAATRGYVSASVNYTTNTDDHPSNLDKMYTEIKNSVKAVVAQAKQHGYPVNQMAITGESAGGTLAMMYAFRDGKDSPVPLKFVFQEVGPASFQPEDWADSNGDIKGYGKDKKKFLTELTGVQLTDHDMEDGSYHDLAERVSPYHYGSANSVPMLMAYGKNDKIVPFKVHDRLLSALDNNHIPYDYFVFPRSGHGLYSDPGQAKKYVDKLGDYYDKYFD</sequence>
<evidence type="ECO:0000313" key="4">
    <source>
        <dbReference type="EMBL" id="PZR06838.1"/>
    </source>
</evidence>
<organism evidence="4 5">
    <name type="scientific">Corynebacterium kroppenstedtii</name>
    <dbReference type="NCBI Taxonomy" id="161879"/>
    <lineage>
        <taxon>Bacteria</taxon>
        <taxon>Bacillati</taxon>
        <taxon>Actinomycetota</taxon>
        <taxon>Actinomycetes</taxon>
        <taxon>Mycobacteriales</taxon>
        <taxon>Corynebacteriaceae</taxon>
        <taxon>Corynebacterium</taxon>
    </lineage>
</organism>
<dbReference type="Proteomes" id="UP000249432">
    <property type="component" value="Unassembled WGS sequence"/>
</dbReference>
<evidence type="ECO:0000259" key="3">
    <source>
        <dbReference type="Pfam" id="PF20434"/>
    </source>
</evidence>
<feature type="transmembrane region" description="Helical" evidence="2">
    <location>
        <begin position="6"/>
        <end position="27"/>
    </location>
</feature>
<dbReference type="InterPro" id="IPR050300">
    <property type="entry name" value="GDXG_lipolytic_enzyme"/>
</dbReference>
<keyword evidence="2" id="KW-0472">Membrane</keyword>
<gene>
    <name evidence="4" type="ORF">DI525_00770</name>
</gene>
<feature type="domain" description="BD-FAE-like" evidence="3">
    <location>
        <begin position="61"/>
        <end position="269"/>
    </location>
</feature>
<evidence type="ECO:0000256" key="2">
    <source>
        <dbReference type="SAM" id="Phobius"/>
    </source>
</evidence>
<dbReference type="AlphaFoldDB" id="A0A2W5UD68"/>
<keyword evidence="2" id="KW-0812">Transmembrane</keyword>
<keyword evidence="1" id="KW-0378">Hydrolase</keyword>
<dbReference type="Pfam" id="PF20434">
    <property type="entry name" value="BD-FAE"/>
    <property type="match status" value="1"/>
</dbReference>
<proteinExistence type="predicted"/>
<dbReference type="GO" id="GO:0016787">
    <property type="term" value="F:hydrolase activity"/>
    <property type="evidence" value="ECO:0007669"/>
    <property type="project" value="UniProtKB-KW"/>
</dbReference>
<accession>A0A2W5UD68</accession>
<protein>
    <recommendedName>
        <fullName evidence="3">BD-FAE-like domain-containing protein</fullName>
    </recommendedName>
</protein>